<gene>
    <name evidence="2" type="ORF">PS928_01863</name>
</gene>
<evidence type="ECO:0000313" key="3">
    <source>
        <dbReference type="Proteomes" id="UP000381378"/>
    </source>
</evidence>
<sequence length="44" mass="4450">MIGATTIVATNVVMMIAGMVDTIVVMIISGMIGIGIGIVETTDP</sequence>
<dbReference type="AlphaFoldDB" id="A0A5E7T5B2"/>
<evidence type="ECO:0000313" key="2">
    <source>
        <dbReference type="EMBL" id="VVP93360.1"/>
    </source>
</evidence>
<dbReference type="RefSeq" id="WP_318191048.1">
    <property type="nucleotide sequence ID" value="NZ_CABVJF010000006.1"/>
</dbReference>
<accession>A0A5E7T5B2</accession>
<organism evidence="2 3">
    <name type="scientific">Pseudomonas fluorescens</name>
    <dbReference type="NCBI Taxonomy" id="294"/>
    <lineage>
        <taxon>Bacteria</taxon>
        <taxon>Pseudomonadati</taxon>
        <taxon>Pseudomonadota</taxon>
        <taxon>Gammaproteobacteria</taxon>
        <taxon>Pseudomonadales</taxon>
        <taxon>Pseudomonadaceae</taxon>
        <taxon>Pseudomonas</taxon>
    </lineage>
</organism>
<keyword evidence="1" id="KW-0812">Transmembrane</keyword>
<dbReference type="Proteomes" id="UP000381378">
    <property type="component" value="Unassembled WGS sequence"/>
</dbReference>
<name>A0A5E7T5B2_PSEFL</name>
<keyword evidence="1" id="KW-0472">Membrane</keyword>
<feature type="transmembrane region" description="Helical" evidence="1">
    <location>
        <begin position="12"/>
        <end position="39"/>
    </location>
</feature>
<proteinExistence type="predicted"/>
<evidence type="ECO:0000256" key="1">
    <source>
        <dbReference type="SAM" id="Phobius"/>
    </source>
</evidence>
<dbReference type="EMBL" id="CABVJF010000006">
    <property type="protein sequence ID" value="VVP93360.1"/>
    <property type="molecule type" value="Genomic_DNA"/>
</dbReference>
<reference evidence="2 3" key="1">
    <citation type="submission" date="2019-09" db="EMBL/GenBank/DDBJ databases">
        <authorList>
            <person name="Chandra G."/>
            <person name="Truman W A."/>
        </authorList>
    </citation>
    <scope>NUCLEOTIDE SEQUENCE [LARGE SCALE GENOMIC DNA]</scope>
    <source>
        <strain evidence="2">PS928</strain>
    </source>
</reference>
<keyword evidence="1" id="KW-1133">Transmembrane helix</keyword>
<protein>
    <submittedName>
        <fullName evidence="2">Uncharacterized protein</fullName>
    </submittedName>
</protein>